<evidence type="ECO:0000313" key="1">
    <source>
        <dbReference type="EMBL" id="AYB31946.1"/>
    </source>
</evidence>
<dbReference type="OrthoDB" id="1036397at2"/>
<proteinExistence type="predicted"/>
<evidence type="ECO:0008006" key="3">
    <source>
        <dbReference type="Google" id="ProtNLM"/>
    </source>
</evidence>
<accession>A0A385SN71</accession>
<dbReference type="Proteomes" id="UP000266183">
    <property type="component" value="Chromosome"/>
</dbReference>
<gene>
    <name evidence="1" type="ORF">D4L85_15840</name>
</gene>
<dbReference type="KEGG" id="chk:D4L85_15840"/>
<protein>
    <recommendedName>
        <fullName evidence="3">Copper chaperone</fullName>
    </recommendedName>
</protein>
<evidence type="ECO:0000313" key="2">
    <source>
        <dbReference type="Proteomes" id="UP000266183"/>
    </source>
</evidence>
<organism evidence="1 2">
    <name type="scientific">Chryseolinea soli</name>
    <dbReference type="NCBI Taxonomy" id="2321403"/>
    <lineage>
        <taxon>Bacteria</taxon>
        <taxon>Pseudomonadati</taxon>
        <taxon>Bacteroidota</taxon>
        <taxon>Cytophagia</taxon>
        <taxon>Cytophagales</taxon>
        <taxon>Fulvivirgaceae</taxon>
        <taxon>Chryseolinea</taxon>
    </lineage>
</organism>
<reference evidence="2" key="1">
    <citation type="submission" date="2018-09" db="EMBL/GenBank/DDBJ databases">
        <title>Chryseolinea sp. KIS68-18 isolated from soil.</title>
        <authorList>
            <person name="Weon H.-Y."/>
            <person name="Kwon S.-W."/>
            <person name="Lee S.A."/>
        </authorList>
    </citation>
    <scope>NUCLEOTIDE SEQUENCE [LARGE SCALE GENOMIC DNA]</scope>
    <source>
        <strain evidence="2">KIS68-18</strain>
    </source>
</reference>
<dbReference type="RefSeq" id="WP_119755207.1">
    <property type="nucleotide sequence ID" value="NZ_CP032382.1"/>
</dbReference>
<name>A0A385SN71_9BACT</name>
<dbReference type="AlphaFoldDB" id="A0A385SN71"/>
<sequence>MIILLFKTTILNSRDVNLVAGGLSLLVGVNNWSVDIGDEDKVLRLKTQRNIAEEVVDLLSKHGFSCEILK</sequence>
<dbReference type="EMBL" id="CP032382">
    <property type="protein sequence ID" value="AYB31946.1"/>
    <property type="molecule type" value="Genomic_DNA"/>
</dbReference>
<keyword evidence="2" id="KW-1185">Reference proteome</keyword>